<evidence type="ECO:0000256" key="1">
    <source>
        <dbReference type="SAM" id="MobiDB-lite"/>
    </source>
</evidence>
<dbReference type="InterPro" id="IPR002711">
    <property type="entry name" value="HNH"/>
</dbReference>
<keyword evidence="2" id="KW-0472">Membrane</keyword>
<sequence>MKFELIIFGLTAFFIINTYYDGKYVQLMKSWKKYYQMIMIGFVGLSAYIFMRKYPGHTRSLFTHANSIIKYMPIDKDAGDLLSPLFNMTKAGSYYGGDQNQMTSQQMRVLHSGGNSGQDDNSGNNKTKRCVSETKKKYVAAEQGWKCGACKNQLPAWFEVDHKIRLDNGGSNHVDNLVALCRDCHGKKTAFENL</sequence>
<dbReference type="Gene3D" id="1.10.30.50">
    <property type="match status" value="1"/>
</dbReference>
<evidence type="ECO:0000313" key="4">
    <source>
        <dbReference type="EMBL" id="QHT79380.1"/>
    </source>
</evidence>
<keyword evidence="2" id="KW-1133">Transmembrane helix</keyword>
<keyword evidence="2" id="KW-0812">Transmembrane</keyword>
<evidence type="ECO:0000256" key="2">
    <source>
        <dbReference type="SAM" id="Phobius"/>
    </source>
</evidence>
<feature type="transmembrane region" description="Helical" evidence="2">
    <location>
        <begin position="5"/>
        <end position="22"/>
    </location>
</feature>
<feature type="domain" description="HNH nuclease" evidence="3">
    <location>
        <begin position="134"/>
        <end position="186"/>
    </location>
</feature>
<dbReference type="EMBL" id="MN739949">
    <property type="protein sequence ID" value="QHT79380.1"/>
    <property type="molecule type" value="Genomic_DNA"/>
</dbReference>
<feature type="region of interest" description="Disordered" evidence="1">
    <location>
        <begin position="110"/>
        <end position="129"/>
    </location>
</feature>
<dbReference type="CDD" id="cd00085">
    <property type="entry name" value="HNHc"/>
    <property type="match status" value="1"/>
</dbReference>
<proteinExistence type="predicted"/>
<dbReference type="InterPro" id="IPR003615">
    <property type="entry name" value="HNH_nuc"/>
</dbReference>
<dbReference type="GO" id="GO:0004519">
    <property type="term" value="F:endonuclease activity"/>
    <property type="evidence" value="ECO:0007669"/>
    <property type="project" value="InterPro"/>
</dbReference>
<feature type="transmembrane region" description="Helical" evidence="2">
    <location>
        <begin position="34"/>
        <end position="51"/>
    </location>
</feature>
<dbReference type="GO" id="GO:0003676">
    <property type="term" value="F:nucleic acid binding"/>
    <property type="evidence" value="ECO:0007669"/>
    <property type="project" value="InterPro"/>
</dbReference>
<reference evidence="4" key="1">
    <citation type="journal article" date="2020" name="Nature">
        <title>Giant virus diversity and host interactions through global metagenomics.</title>
        <authorList>
            <person name="Schulz F."/>
            <person name="Roux S."/>
            <person name="Paez-Espino D."/>
            <person name="Jungbluth S."/>
            <person name="Walsh D.A."/>
            <person name="Denef V.J."/>
            <person name="McMahon K.D."/>
            <person name="Konstantinidis K.T."/>
            <person name="Eloe-Fadrosh E.A."/>
            <person name="Kyrpides N.C."/>
            <person name="Woyke T."/>
        </authorList>
    </citation>
    <scope>NUCLEOTIDE SEQUENCE</scope>
    <source>
        <strain evidence="4">GVMAG-M-3300023184-101</strain>
    </source>
</reference>
<organism evidence="4">
    <name type="scientific">viral metagenome</name>
    <dbReference type="NCBI Taxonomy" id="1070528"/>
    <lineage>
        <taxon>unclassified sequences</taxon>
        <taxon>metagenomes</taxon>
        <taxon>organismal metagenomes</taxon>
    </lineage>
</organism>
<dbReference type="Pfam" id="PF01844">
    <property type="entry name" value="HNH"/>
    <property type="match status" value="1"/>
</dbReference>
<dbReference type="GO" id="GO:0008270">
    <property type="term" value="F:zinc ion binding"/>
    <property type="evidence" value="ECO:0007669"/>
    <property type="project" value="InterPro"/>
</dbReference>
<accession>A0A6C0HG93</accession>
<evidence type="ECO:0000259" key="3">
    <source>
        <dbReference type="SMART" id="SM00507"/>
    </source>
</evidence>
<dbReference type="AlphaFoldDB" id="A0A6C0HG93"/>
<dbReference type="SMART" id="SM00507">
    <property type="entry name" value="HNHc"/>
    <property type="match status" value="1"/>
</dbReference>
<name>A0A6C0HG93_9ZZZZ</name>
<protein>
    <recommendedName>
        <fullName evidence="3">HNH nuclease domain-containing protein</fullName>
    </recommendedName>
</protein>